<keyword evidence="3" id="KW-0808">Transferase</keyword>
<evidence type="ECO:0000256" key="5">
    <source>
        <dbReference type="ARBA" id="ARBA00047942"/>
    </source>
</evidence>
<dbReference type="InterPro" id="IPR002052">
    <property type="entry name" value="DNA_methylase_N6_adenine_CS"/>
</dbReference>
<dbReference type="PROSITE" id="PS00092">
    <property type="entry name" value="N6_MTASE"/>
    <property type="match status" value="1"/>
</dbReference>
<dbReference type="PANTHER" id="PTHR33841">
    <property type="entry name" value="DNA METHYLTRANSFERASE YEEA-RELATED"/>
    <property type="match status" value="1"/>
</dbReference>
<evidence type="ECO:0000256" key="3">
    <source>
        <dbReference type="ARBA" id="ARBA00022679"/>
    </source>
</evidence>
<keyword evidence="2" id="KW-0489">Methyltransferase</keyword>
<dbReference type="EMBL" id="QWDM01000016">
    <property type="protein sequence ID" value="RUT68483.1"/>
    <property type="molecule type" value="Genomic_DNA"/>
</dbReference>
<dbReference type="GO" id="GO:0009007">
    <property type="term" value="F:site-specific DNA-methyltransferase (adenine-specific) activity"/>
    <property type="evidence" value="ECO:0007669"/>
    <property type="project" value="UniProtKB-EC"/>
</dbReference>
<protein>
    <recommendedName>
        <fullName evidence="1">site-specific DNA-methyltransferase (adenine-specific)</fullName>
        <ecNumber evidence="1">2.1.1.72</ecNumber>
    </recommendedName>
</protein>
<dbReference type="RefSeq" id="WP_127340151.1">
    <property type="nucleotide sequence ID" value="NZ_QWDM01000016.1"/>
</dbReference>
<dbReference type="GO" id="GO:0006304">
    <property type="term" value="P:DNA modification"/>
    <property type="evidence" value="ECO:0007669"/>
    <property type="project" value="InterPro"/>
</dbReference>
<evidence type="ECO:0000256" key="1">
    <source>
        <dbReference type="ARBA" id="ARBA00011900"/>
    </source>
</evidence>
<dbReference type="SUPFAM" id="SSF53335">
    <property type="entry name" value="S-adenosyl-L-methionine-dependent methyltransferases"/>
    <property type="match status" value="1"/>
</dbReference>
<dbReference type="InterPro" id="IPR011639">
    <property type="entry name" value="MethylTrfase_TaqI-like_dom"/>
</dbReference>
<comment type="catalytic activity">
    <reaction evidence="5">
        <text>a 2'-deoxyadenosine in DNA + S-adenosyl-L-methionine = an N(6)-methyl-2'-deoxyadenosine in DNA + S-adenosyl-L-homocysteine + H(+)</text>
        <dbReference type="Rhea" id="RHEA:15197"/>
        <dbReference type="Rhea" id="RHEA-COMP:12418"/>
        <dbReference type="Rhea" id="RHEA-COMP:12419"/>
        <dbReference type="ChEBI" id="CHEBI:15378"/>
        <dbReference type="ChEBI" id="CHEBI:57856"/>
        <dbReference type="ChEBI" id="CHEBI:59789"/>
        <dbReference type="ChEBI" id="CHEBI:90615"/>
        <dbReference type="ChEBI" id="CHEBI:90616"/>
        <dbReference type="EC" id="2.1.1.72"/>
    </reaction>
</comment>
<dbReference type="PANTHER" id="PTHR33841:SF1">
    <property type="entry name" value="DNA METHYLTRANSFERASE A"/>
    <property type="match status" value="1"/>
</dbReference>
<dbReference type="EC" id="2.1.1.72" evidence="1"/>
<evidence type="ECO:0000313" key="8">
    <source>
        <dbReference type="Proteomes" id="UP000288102"/>
    </source>
</evidence>
<keyword evidence="8" id="KW-1185">Reference proteome</keyword>
<dbReference type="AlphaFoldDB" id="A0A434A277"/>
<evidence type="ECO:0000256" key="4">
    <source>
        <dbReference type="ARBA" id="ARBA00022691"/>
    </source>
</evidence>
<gene>
    <name evidence="7" type="ORF">D0817_20335</name>
</gene>
<comment type="caution">
    <text evidence="7">The sequence shown here is derived from an EMBL/GenBank/DDBJ whole genome shotgun (WGS) entry which is preliminary data.</text>
</comment>
<evidence type="ECO:0000259" key="6">
    <source>
        <dbReference type="Pfam" id="PF07669"/>
    </source>
</evidence>
<evidence type="ECO:0000256" key="2">
    <source>
        <dbReference type="ARBA" id="ARBA00022603"/>
    </source>
</evidence>
<dbReference type="InterPro" id="IPR050953">
    <property type="entry name" value="N4_N6_ade-DNA_methylase"/>
</dbReference>
<organism evidence="7 8">
    <name type="scientific">Flavobacterium cupreum</name>
    <dbReference type="NCBI Taxonomy" id="2133766"/>
    <lineage>
        <taxon>Bacteria</taxon>
        <taxon>Pseudomonadati</taxon>
        <taxon>Bacteroidota</taxon>
        <taxon>Flavobacteriia</taxon>
        <taxon>Flavobacteriales</taxon>
        <taxon>Flavobacteriaceae</taxon>
        <taxon>Flavobacterium</taxon>
    </lineage>
</organism>
<name>A0A434A277_9FLAO</name>
<dbReference type="OrthoDB" id="32195at2"/>
<accession>A0A434A277</accession>
<proteinExistence type="predicted"/>
<evidence type="ECO:0000313" key="7">
    <source>
        <dbReference type="EMBL" id="RUT68483.1"/>
    </source>
</evidence>
<dbReference type="PRINTS" id="PR00507">
    <property type="entry name" value="N12N6MTFRASE"/>
</dbReference>
<dbReference type="Proteomes" id="UP000288102">
    <property type="component" value="Unassembled WGS sequence"/>
</dbReference>
<reference evidence="8" key="1">
    <citation type="journal article" date="2019" name="Syst. Appl. Microbiol.">
        <title>Flavobacterium circumlabens sp. nov. and Flavobacterium cupreum sp. nov., two psychrotrophic species isolated from Antarctic environmental samples.</title>
        <authorList>
            <person name="Kralova S."/>
            <person name="Busse H.-J."/>
            <person name="Svec P."/>
            <person name="Maslanova I."/>
            <person name="Stankova E."/>
            <person name="Bartak M."/>
            <person name="Sedlacek I."/>
        </authorList>
    </citation>
    <scope>NUCLEOTIDE SEQUENCE [LARGE SCALE GENOMIC DNA]</scope>
    <source>
        <strain evidence="8">CCM 8825</strain>
    </source>
</reference>
<dbReference type="Pfam" id="PF07669">
    <property type="entry name" value="Eco57I"/>
    <property type="match status" value="1"/>
</dbReference>
<feature type="domain" description="Type II methyltransferase M.TaqI-like" evidence="6">
    <location>
        <begin position="371"/>
        <end position="538"/>
    </location>
</feature>
<keyword evidence="4" id="KW-0949">S-adenosyl-L-methionine</keyword>
<dbReference type="GO" id="GO:0032259">
    <property type="term" value="P:methylation"/>
    <property type="evidence" value="ECO:0007669"/>
    <property type="project" value="UniProtKB-KW"/>
</dbReference>
<dbReference type="InterPro" id="IPR029063">
    <property type="entry name" value="SAM-dependent_MTases_sf"/>
</dbReference>
<sequence>MIMTHLQQIFEKLNLTEENGLFITSENKWANMFSNRVERLINDVIKPDAFFSIDNKPFILFFENVLNKSEKLKQIWNFNESPVIIILENDSVEIYNGFNFETDKDALQLFGKEENLNDFSYFELVTGNTWIKYQTDLKYSNRVDYHLLNNIKDARELLITNKLDVDLANSLIGKIIFIRYLIDRKVKLNFENNSRHWDNDDLCSLLIDKARVQAFFEYLKEKFNGDLFPIENEKINIIPDECFNILINLLQGNKLSTGQISLFNLYNFSIIPVEFISNVYELFIGQKKQEIEGAYYTPLFLVDYILTSTIDKKFLKDTQISFCRVLDPACGSGIFLVESLRKIIERYQDFNPEYASDIDLYKETLKELTLNNIYGIDKDKSAIEVAIFSIYLTLLDYQMPSDIETFHFPELLNQNFFVSDFFDTDATFNSKFKNLRFDFIVGNPPWKRGKGVEEKPKFIEYIAKRKRNEKFKIGQNKAEIAISNNEIAQAFTFRASDFCDDNTQCALIVTSKVLYNTNGKNYRQYLLENYFINKVFELAPVRKEVFEKVISDSSEGPAVVIFYKYANDKDTEQNIVEHITLKANRFFSLFKVFTIQRNDYKKVIQKQLKDYDYLWKVLVYGNYNDFNLLNRINETYSSLESFIEEKSFVKGQGIQNGADENPVNELIGMPFVHSRDINEFSIASDYQTKWTNKFAHRVRNKDLYKAPMLLIRKGLSNSFHKIAAISLINVVFKDSLTSVKVFKDEDIKYLKIINGLLSSDLFSYFVLHTGSSTGIEREQGFNEGMFSFPFLDIPLLNDIVTEIENEKEKIRSLILIDQEIIERICQLKSQLNNLIIDYLIPSKVERSVISYAMDITIPHIMRHKGYEKIFSALLFESKEIISYVELFLNRFNPIHKKRGLKLICEIKHSTQIVGVFFRLVEADKDISQITWTNAAANEFIQIASSLSIEKITDKLFIQKDIRGFEENGFYIIKPNEQKLWHEAIAHLDLQEFVNAILTTGKKSIVNV</sequence>
<dbReference type="GO" id="GO:0003676">
    <property type="term" value="F:nucleic acid binding"/>
    <property type="evidence" value="ECO:0007669"/>
    <property type="project" value="InterPro"/>
</dbReference>
<dbReference type="Gene3D" id="3.40.50.150">
    <property type="entry name" value="Vaccinia Virus protein VP39"/>
    <property type="match status" value="1"/>
</dbReference>